<proteinExistence type="predicted"/>
<organism evidence="2 3">
    <name type="scientific">Neisseria weixii</name>
    <dbReference type="NCBI Taxonomy" id="1853276"/>
    <lineage>
        <taxon>Bacteria</taxon>
        <taxon>Pseudomonadati</taxon>
        <taxon>Pseudomonadota</taxon>
        <taxon>Betaproteobacteria</taxon>
        <taxon>Neisseriales</taxon>
        <taxon>Neisseriaceae</taxon>
        <taxon>Neisseria</taxon>
    </lineage>
</organism>
<evidence type="ECO:0000313" key="3">
    <source>
        <dbReference type="Proteomes" id="UP000272412"/>
    </source>
</evidence>
<keyword evidence="3" id="KW-1185">Reference proteome</keyword>
<dbReference type="AlphaFoldDB" id="A0A3N4NDB2"/>
<protein>
    <submittedName>
        <fullName evidence="2">DUF4055 domain-containing protein</fullName>
    </submittedName>
</protein>
<dbReference type="OrthoDB" id="6668483at2"/>
<accession>A0A3N4NDB2</accession>
<dbReference type="Pfam" id="PF13264">
    <property type="entry name" value="DUF4055"/>
    <property type="match status" value="1"/>
</dbReference>
<dbReference type="EMBL" id="RPFL01000007">
    <property type="protein sequence ID" value="RPD89399.1"/>
    <property type="molecule type" value="Genomic_DNA"/>
</dbReference>
<evidence type="ECO:0000313" key="2">
    <source>
        <dbReference type="EMBL" id="RPD89399.1"/>
    </source>
</evidence>
<reference evidence="2 3" key="1">
    <citation type="submission" date="2018-11" db="EMBL/GenBank/DDBJ databases">
        <title>Neisseria weixii sp. nov. isolated from the rectal contents of plateau pika (Ochotona cruzoniae).</title>
        <authorList>
            <person name="Zhang G."/>
        </authorList>
    </citation>
    <scope>NUCLEOTIDE SEQUENCE [LARGE SCALE GENOMIC DNA]</scope>
    <source>
        <strain evidence="2 3">10009</strain>
    </source>
</reference>
<gene>
    <name evidence="2" type="ORF">EGK74_04050</name>
</gene>
<evidence type="ECO:0000259" key="1">
    <source>
        <dbReference type="Pfam" id="PF13264"/>
    </source>
</evidence>
<feature type="domain" description="DUF4055" evidence="1">
    <location>
        <begin position="247"/>
        <end position="381"/>
    </location>
</feature>
<dbReference type="RefSeq" id="WP_123804574.1">
    <property type="nucleotide sequence ID" value="NZ_RPFL01000007.1"/>
</dbReference>
<dbReference type="Proteomes" id="UP000272412">
    <property type="component" value="Unassembled WGS sequence"/>
</dbReference>
<comment type="caution">
    <text evidence="2">The sequence shown here is derived from an EMBL/GenBank/DDBJ whole genome shotgun (WGS) entry which is preliminary data.</text>
</comment>
<name>A0A3N4NDB2_9NEIS</name>
<dbReference type="InterPro" id="IPR025129">
    <property type="entry name" value="DUF4055"/>
</dbReference>
<sequence length="460" mass="50881">MAFNTKHPEYLKMAGEWRMISDALDGEKAVKARGEEYLPKTAGMANAADSIQDKDVLRLYQAYQTRAQYPEWVRDAVRSMIGMTARLKPDAVLKHPKIANMEYNATTDGYPLNQLFMRTVRSNIKKGRFGLLCDIDDGGNPVIATYEAESIINWKSAKAANGRMDLSLLVLQEAVVSGDDEFSHDTKNEYLVYWLEDGACYSRRLNHKGEQIGEVRALTTGKNVALNFIPFVFSGAAGNAPDIDIVPLSTMMKAALKSYQISADYFQELHLTAHPQPVITGQDLDSANMVTGPMLAWVLPQPGASAFYLEISGNGIEAKRQAMQEQKSAALEAGARVMDIGGQESGEARMARQNDQYATLQGIVQNSAEAVEQCLRYLGEWYGLSEKEANDKLKFAVDLDFNKVIDTTVLSQMFSAAQLGMISPETAWNYLQTGRVPERSWDDEQGRILNSGLGMSNGQP</sequence>